<dbReference type="InterPro" id="IPR037252">
    <property type="entry name" value="Mib_Herc2_sf"/>
</dbReference>
<evidence type="ECO:0000256" key="2">
    <source>
        <dbReference type="PROSITE-ProRule" id="PRU00104"/>
    </source>
</evidence>
<dbReference type="InterPro" id="IPR000569">
    <property type="entry name" value="HECT_dom"/>
</dbReference>
<dbReference type="Gene3D" id="3.30.2410.10">
    <property type="entry name" value="Hect, E3 ligase catalytic domain"/>
    <property type="match status" value="1"/>
</dbReference>
<dbReference type="InterPro" id="IPR001870">
    <property type="entry name" value="B30.2/SPRY"/>
</dbReference>
<evidence type="ECO:0000313" key="6">
    <source>
        <dbReference type="EMBL" id="OQR91627.1"/>
    </source>
</evidence>
<dbReference type="InterPro" id="IPR043136">
    <property type="entry name" value="B30.2/SPRY_sf"/>
</dbReference>
<protein>
    <submittedName>
        <fullName evidence="6">HECT E3 ubiquitin ligase</fullName>
    </submittedName>
</protein>
<dbReference type="PROSITE" id="PS50188">
    <property type="entry name" value="B302_SPRY"/>
    <property type="match status" value="1"/>
</dbReference>
<keyword evidence="6" id="KW-0436">Ligase</keyword>
<dbReference type="SUPFAM" id="SSF49899">
    <property type="entry name" value="Concanavalin A-like lectins/glucanases"/>
    <property type="match status" value="2"/>
</dbReference>
<sequence length="1249" mass="140175">PVWYQRITSIVAMLMGFNGQMRNQDTVIESEGFLFIPNAHSLQVVGTSSLTHTIEDLSSHKKVQLCKAVLPINFPGQLTSLVNHVVVRGFDWEYGEEGGGAGSLGIILSEEPWAGHPNAAVRVYWLGNKVSGIYRYGYIGQYDVVLATDAITGHEQLVVQNSSLSVRHSSDSVPQSLKFAGHNSLTVNNLPSLHTDYTLQLSIRRQNQVNNEHQCLGQITSSAGWWMRLTVDGKKRLQFYLNTTQLEQTVCPKALDLSSWNQVDLCLFGSYIGIHVNGELCHNFKFTERLKCFEGASTLTLGEALDEAHKSWTGEIRNVRLWDAPMHMGVYYSQIFQRNYNMIDLGKTTPMTLDRLAAQSLKGLPTKNLSGQALEQVSLYRNFTVRNEHSDFASLRPRGVGVLSSACPHGKVYYELKLLSCSCLQLGWSFGNCHIESRDLGIGDCKLSFAVDLCRQSMWNADTIEITEAVWQPGDTLGCLLDWKNGEMMFSLNGRVLINASFKRDENNSMEHQSPRHGSELDGMGALFGLSDGEEEEFYETEEEVVEVIPVEAPIEGPIEAPIEAPIKPEPSDSQPTPNSWVDQGGIFPSGSFLTGDGAIWNLGQRPFEHLPEGYVSVMTAAGVPQNSAVVFEIFDFDEMSWQPVAFRHGVQDINPELLGEWLYSGVSTDSTIIPDTSRYNHDGVLKVAGEWTPDNETSLKLKCRPHFAKTTSEFEMPHRFLPPHSAFDIVHNKENEELVKYVNYVCDQEEWISDTLFTKSWSDIAPSSDALVRWPQLAKLCEQDASALSLRFGILVEFNRSVTLLLNYVSLAADRAPTSLASWIADARGMIFGVVKFELWNAQVVATATPASERTITLSRPKAARSRLLDPNRTNPFALFAQAYRAMTTWSPSAFCSNGSLYKVTFLGENAIDGGGPYRETFTEFCSELLSPQLPLLLPTSNGQHNVGHFRDAYVLHPTAHVHHSGMLTFLGKLFGVAIRTKGFLSLNISQIIWKQLVQDHITLEDLESVDALIVSSMRSIRDIEKNGITQEMFTDYITETFTTLSTDNRIVNLVPNGDTVQVTFDNRHEFVAAIEQYRLHEFDAAVEAVRRGLGMVVPLKYLRLFTWMELESMVCGSPFVDIDLLKKCTEYSSCSATDVHVTWFWGVLEAYSQDARRAFLRFVWGRSRLPRTLHEFQLGQRFKIQAFDRRPADNYMPVSHTCFFSLELPRYTSREVLEARLTYAIYNCQAIDGDGDTMAANQLGWED</sequence>
<comment type="caution">
    <text evidence="6">The sequence shown here is derived from an EMBL/GenBank/DDBJ whole genome shotgun (WGS) entry which is preliminary data.</text>
</comment>
<dbReference type="InterPro" id="IPR013320">
    <property type="entry name" value="ConA-like_dom_sf"/>
</dbReference>
<dbReference type="Pfam" id="PF00622">
    <property type="entry name" value="SPRY"/>
    <property type="match status" value="1"/>
</dbReference>
<keyword evidence="7" id="KW-1185">Reference proteome</keyword>
<dbReference type="InterPro" id="IPR003877">
    <property type="entry name" value="SPRY_dom"/>
</dbReference>
<dbReference type="OrthoDB" id="239701at2759"/>
<dbReference type="Pfam" id="PF13385">
    <property type="entry name" value="Laminin_G_3"/>
    <property type="match status" value="1"/>
</dbReference>
<feature type="domain" description="HECT" evidence="4">
    <location>
        <begin position="892"/>
        <end position="1241"/>
    </location>
</feature>
<dbReference type="PANTHER" id="PTHR46654">
    <property type="entry name" value="E3 UBIQUITIN-PROTEIN LIGASE HECTD3"/>
    <property type="match status" value="1"/>
</dbReference>
<dbReference type="Pfam" id="PF06701">
    <property type="entry name" value="MIB_HERC2"/>
    <property type="match status" value="1"/>
</dbReference>
<organism evidence="6 7">
    <name type="scientific">Thraustotheca clavata</name>
    <dbReference type="NCBI Taxonomy" id="74557"/>
    <lineage>
        <taxon>Eukaryota</taxon>
        <taxon>Sar</taxon>
        <taxon>Stramenopiles</taxon>
        <taxon>Oomycota</taxon>
        <taxon>Saprolegniomycetes</taxon>
        <taxon>Saprolegniales</taxon>
        <taxon>Achlyaceae</taxon>
        <taxon>Thraustotheca</taxon>
    </lineage>
</organism>
<feature type="active site" description="Glycyl thioester intermediate" evidence="2">
    <location>
        <position position="1204"/>
    </location>
</feature>
<dbReference type="Gene3D" id="2.60.120.920">
    <property type="match status" value="1"/>
</dbReference>
<evidence type="ECO:0000259" key="4">
    <source>
        <dbReference type="PROSITE" id="PS50237"/>
    </source>
</evidence>
<feature type="domain" description="MIB/HERC2" evidence="5">
    <location>
        <begin position="73"/>
        <end position="150"/>
    </location>
</feature>
<evidence type="ECO:0000256" key="1">
    <source>
        <dbReference type="ARBA" id="ARBA00022786"/>
    </source>
</evidence>
<dbReference type="SMART" id="SM00119">
    <property type="entry name" value="HECTc"/>
    <property type="match status" value="1"/>
</dbReference>
<dbReference type="InterPro" id="IPR035983">
    <property type="entry name" value="Hect_E3_ubiquitin_ligase"/>
</dbReference>
<evidence type="ECO:0000259" key="3">
    <source>
        <dbReference type="PROSITE" id="PS50188"/>
    </source>
</evidence>
<dbReference type="AlphaFoldDB" id="A0A1V9Z121"/>
<dbReference type="InterPro" id="IPR010606">
    <property type="entry name" value="Mib_Herc2"/>
</dbReference>
<dbReference type="GO" id="GO:0004842">
    <property type="term" value="F:ubiquitin-protein transferase activity"/>
    <property type="evidence" value="ECO:0007669"/>
    <property type="project" value="InterPro"/>
</dbReference>
<accession>A0A1V9Z121</accession>
<feature type="non-terminal residue" evidence="6">
    <location>
        <position position="1"/>
    </location>
</feature>
<keyword evidence="1 2" id="KW-0833">Ubl conjugation pathway</keyword>
<evidence type="ECO:0000259" key="5">
    <source>
        <dbReference type="PROSITE" id="PS51416"/>
    </source>
</evidence>
<evidence type="ECO:0000313" key="7">
    <source>
        <dbReference type="Proteomes" id="UP000243217"/>
    </source>
</evidence>
<dbReference type="SMART" id="SM00449">
    <property type="entry name" value="SPRY"/>
    <property type="match status" value="1"/>
</dbReference>
<dbReference type="GO" id="GO:0016874">
    <property type="term" value="F:ligase activity"/>
    <property type="evidence" value="ECO:0007669"/>
    <property type="project" value="UniProtKB-KW"/>
</dbReference>
<dbReference type="Gene3D" id="3.30.2160.10">
    <property type="entry name" value="Hect, E3 ligase catalytic domain"/>
    <property type="match status" value="1"/>
</dbReference>
<dbReference type="SUPFAM" id="SSF56204">
    <property type="entry name" value="Hect, E3 ligase catalytic domain"/>
    <property type="match status" value="1"/>
</dbReference>
<dbReference type="STRING" id="74557.A0A1V9Z121"/>
<dbReference type="PROSITE" id="PS51416">
    <property type="entry name" value="MIB_HERC2"/>
    <property type="match status" value="1"/>
</dbReference>
<dbReference type="SUPFAM" id="SSF159034">
    <property type="entry name" value="Mib/herc2 domain-like"/>
    <property type="match status" value="1"/>
</dbReference>
<dbReference type="Pfam" id="PF00632">
    <property type="entry name" value="HECT"/>
    <property type="match status" value="1"/>
</dbReference>
<dbReference type="EMBL" id="JNBS01002403">
    <property type="protein sequence ID" value="OQR91627.1"/>
    <property type="molecule type" value="Genomic_DNA"/>
</dbReference>
<gene>
    <name evidence="6" type="ORF">THRCLA_08933</name>
</gene>
<dbReference type="PROSITE" id="PS50237">
    <property type="entry name" value="HECT"/>
    <property type="match status" value="1"/>
</dbReference>
<dbReference type="GO" id="GO:0016567">
    <property type="term" value="P:protein ubiquitination"/>
    <property type="evidence" value="ECO:0007669"/>
    <property type="project" value="InterPro"/>
</dbReference>
<dbReference type="Proteomes" id="UP000243217">
    <property type="component" value="Unassembled WGS sequence"/>
</dbReference>
<name>A0A1V9Z121_9STRA</name>
<reference evidence="6 7" key="1">
    <citation type="journal article" date="2014" name="Genome Biol. Evol.">
        <title>The secreted proteins of Achlya hypogyna and Thraustotheca clavata identify the ancestral oomycete secretome and reveal gene acquisitions by horizontal gene transfer.</title>
        <authorList>
            <person name="Misner I."/>
            <person name="Blouin N."/>
            <person name="Leonard G."/>
            <person name="Richards T.A."/>
            <person name="Lane C.E."/>
        </authorList>
    </citation>
    <scope>NUCLEOTIDE SEQUENCE [LARGE SCALE GENOMIC DNA]</scope>
    <source>
        <strain evidence="6 7">ATCC 34112</strain>
    </source>
</reference>
<dbReference type="GO" id="GO:0046872">
    <property type="term" value="F:metal ion binding"/>
    <property type="evidence" value="ECO:0007669"/>
    <property type="project" value="InterPro"/>
</dbReference>
<dbReference type="InterPro" id="IPR042469">
    <property type="entry name" value="HECTD3"/>
</dbReference>
<dbReference type="Gene3D" id="2.60.120.200">
    <property type="match status" value="1"/>
</dbReference>
<feature type="domain" description="B30.2/SPRY" evidence="3">
    <location>
        <begin position="331"/>
        <end position="535"/>
    </location>
</feature>
<proteinExistence type="predicted"/>
<dbReference type="Gene3D" id="2.30.30.40">
    <property type="entry name" value="SH3 Domains"/>
    <property type="match status" value="1"/>
</dbReference>
<dbReference type="PANTHER" id="PTHR46654:SF1">
    <property type="entry name" value="E3 UBIQUITIN-PROTEIN LIGASE HECTD3"/>
    <property type="match status" value="1"/>
</dbReference>
<dbReference type="Gene3D" id="3.90.1750.10">
    <property type="entry name" value="Hect, E3 ligase catalytic domains"/>
    <property type="match status" value="1"/>
</dbReference>